<keyword evidence="6" id="KW-1185">Reference proteome</keyword>
<evidence type="ECO:0000256" key="3">
    <source>
        <dbReference type="ARBA" id="ARBA00022723"/>
    </source>
</evidence>
<keyword evidence="3" id="KW-0479">Metal-binding</keyword>
<keyword evidence="4" id="KW-0460">Magnesium</keyword>
<dbReference type="GO" id="GO:0016787">
    <property type="term" value="F:hydrolase activity"/>
    <property type="evidence" value="ECO:0007669"/>
    <property type="project" value="UniProtKB-KW"/>
</dbReference>
<accession>A0A454JK31</accession>
<reference evidence="5 6" key="1">
    <citation type="submission" date="2018-10" db="EMBL/GenBank/DDBJ databases">
        <title>Draft genome sequence of Aquitalea MWU14-2217 isolated from a wild cranberry bog in Provincetown, Massachusetts.</title>
        <authorList>
            <person name="Ebadzadsahrai G."/>
            <person name="Soby S."/>
        </authorList>
    </citation>
    <scope>NUCLEOTIDE SEQUENCE [LARGE SCALE GENOMIC DNA]</scope>
    <source>
        <strain evidence="5 6">MWU14-2217</strain>
    </source>
</reference>
<evidence type="ECO:0000313" key="5">
    <source>
        <dbReference type="EMBL" id="RMC99608.1"/>
    </source>
</evidence>
<keyword evidence="5" id="KW-0378">Hydrolase</keyword>
<protein>
    <submittedName>
        <fullName evidence="5">HAD family hydrolase</fullName>
    </submittedName>
</protein>
<dbReference type="InterPro" id="IPR051600">
    <property type="entry name" value="Beta-PGM-like"/>
</dbReference>
<comment type="similarity">
    <text evidence="2">Belongs to the HAD-like hydrolase superfamily. CbbY/CbbZ/Gph/YieH family.</text>
</comment>
<gene>
    <name evidence="5" type="ORF">EAY64_07510</name>
</gene>
<dbReference type="InterPro" id="IPR006439">
    <property type="entry name" value="HAD-SF_hydro_IA"/>
</dbReference>
<dbReference type="NCBIfam" id="TIGR01509">
    <property type="entry name" value="HAD-SF-IA-v3"/>
    <property type="match status" value="1"/>
</dbReference>
<dbReference type="AlphaFoldDB" id="A0A454JK31"/>
<dbReference type="EMBL" id="RFAR01000024">
    <property type="protein sequence ID" value="RMC99608.1"/>
    <property type="molecule type" value="Genomic_DNA"/>
</dbReference>
<evidence type="ECO:0000313" key="6">
    <source>
        <dbReference type="Proteomes" id="UP000274139"/>
    </source>
</evidence>
<dbReference type="PANTHER" id="PTHR46193:SF10">
    <property type="entry name" value="6-PHOSPHOGLUCONATE PHOSPHATASE"/>
    <property type="match status" value="1"/>
</dbReference>
<dbReference type="SUPFAM" id="SSF56784">
    <property type="entry name" value="HAD-like"/>
    <property type="match status" value="1"/>
</dbReference>
<dbReference type="PANTHER" id="PTHR46193">
    <property type="entry name" value="6-PHOSPHOGLUCONATE PHOSPHATASE"/>
    <property type="match status" value="1"/>
</dbReference>
<evidence type="ECO:0000256" key="1">
    <source>
        <dbReference type="ARBA" id="ARBA00001946"/>
    </source>
</evidence>
<dbReference type="InterPro" id="IPR036412">
    <property type="entry name" value="HAD-like_sf"/>
</dbReference>
<dbReference type="Gene3D" id="3.40.50.1000">
    <property type="entry name" value="HAD superfamily/HAD-like"/>
    <property type="match status" value="1"/>
</dbReference>
<dbReference type="Proteomes" id="UP000274139">
    <property type="component" value="Unassembled WGS sequence"/>
</dbReference>
<organism evidence="5 6">
    <name type="scientific">Aquitalea palustris</name>
    <dbReference type="NCBI Taxonomy" id="2480983"/>
    <lineage>
        <taxon>Bacteria</taxon>
        <taxon>Pseudomonadati</taxon>
        <taxon>Pseudomonadota</taxon>
        <taxon>Betaproteobacteria</taxon>
        <taxon>Neisseriales</taxon>
        <taxon>Chromobacteriaceae</taxon>
        <taxon>Aquitalea</taxon>
    </lineage>
</organism>
<evidence type="ECO:0000256" key="4">
    <source>
        <dbReference type="ARBA" id="ARBA00022842"/>
    </source>
</evidence>
<comment type="cofactor">
    <cofactor evidence="1">
        <name>Mg(2+)</name>
        <dbReference type="ChEBI" id="CHEBI:18420"/>
    </cofactor>
</comment>
<dbReference type="Pfam" id="PF00702">
    <property type="entry name" value="Hydrolase"/>
    <property type="match status" value="1"/>
</dbReference>
<comment type="caution">
    <text evidence="5">The sequence shown here is derived from an EMBL/GenBank/DDBJ whole genome shotgun (WGS) entry which is preliminary data.</text>
</comment>
<dbReference type="GO" id="GO:0046872">
    <property type="term" value="F:metal ion binding"/>
    <property type="evidence" value="ECO:0007669"/>
    <property type="project" value="UniProtKB-KW"/>
</dbReference>
<dbReference type="SFLD" id="SFLDG01129">
    <property type="entry name" value="C1.5:_HAD__Beta-PGM__Phosphata"/>
    <property type="match status" value="1"/>
</dbReference>
<dbReference type="SFLD" id="SFLDG01135">
    <property type="entry name" value="C1.5.6:_HAD__Beta-PGM__Phospha"/>
    <property type="match status" value="1"/>
</dbReference>
<evidence type="ECO:0000256" key="2">
    <source>
        <dbReference type="ARBA" id="ARBA00006171"/>
    </source>
</evidence>
<dbReference type="CDD" id="cd07526">
    <property type="entry name" value="HAD_BPGM_like"/>
    <property type="match status" value="1"/>
</dbReference>
<name>A0A454JK31_9NEIS</name>
<dbReference type="PRINTS" id="PR00413">
    <property type="entry name" value="HADHALOGNASE"/>
</dbReference>
<proteinExistence type="inferred from homology"/>
<dbReference type="Gene3D" id="1.10.150.240">
    <property type="entry name" value="Putative phosphatase, domain 2"/>
    <property type="match status" value="1"/>
</dbReference>
<sequence length="225" mass="24197">MPATGDRQVFKIKAVIFDCDGTLVDSESLSARLLGRILQQHGYLLDEETILQHFRGRPYAGFLHDIGQYFPALDRDLFSQQFRQQSLQLLASELDSMPGAHDLLAALQLPRCIASNGPREKIETSLNSTGLKPYFGEAIISAYEVNAWKPDPALIQHALRLLDAAPADCLLVEDSASGIAAGLAAGVTVAGVHLDPATAARFAGQIAIFPGLPQLAAALLAPRRT</sequence>
<dbReference type="InterPro" id="IPR023214">
    <property type="entry name" value="HAD_sf"/>
</dbReference>
<dbReference type="InterPro" id="IPR023198">
    <property type="entry name" value="PGP-like_dom2"/>
</dbReference>
<dbReference type="SFLD" id="SFLDS00003">
    <property type="entry name" value="Haloacid_Dehalogenase"/>
    <property type="match status" value="1"/>
</dbReference>